<keyword evidence="3" id="KW-1185">Reference proteome</keyword>
<dbReference type="Pfam" id="PF12094">
    <property type="entry name" value="DUF3570"/>
    <property type="match status" value="1"/>
</dbReference>
<dbReference type="EMBL" id="JAAXYH010000001">
    <property type="protein sequence ID" value="NMH63647.1"/>
    <property type="molecule type" value="Genomic_DNA"/>
</dbReference>
<protein>
    <submittedName>
        <fullName evidence="2">DUF3570 domain-containing protein</fullName>
    </submittedName>
</protein>
<reference evidence="2" key="1">
    <citation type="submission" date="2020-04" db="EMBL/GenBank/DDBJ databases">
        <title>Description of Shewanella salipaludis sp. nov., isolated from a salt marsh.</title>
        <authorList>
            <person name="Park S."/>
            <person name="Yoon J.-H."/>
        </authorList>
    </citation>
    <scope>NUCLEOTIDE SEQUENCE</scope>
    <source>
        <strain evidence="2">SHSM-M6</strain>
    </source>
</reference>
<organism evidence="2 3">
    <name type="scientific">Shewanella salipaludis</name>
    <dbReference type="NCBI Taxonomy" id="2723052"/>
    <lineage>
        <taxon>Bacteria</taxon>
        <taxon>Pseudomonadati</taxon>
        <taxon>Pseudomonadota</taxon>
        <taxon>Gammaproteobacteria</taxon>
        <taxon>Alteromonadales</taxon>
        <taxon>Shewanellaceae</taxon>
        <taxon>Shewanella</taxon>
    </lineage>
</organism>
<name>A0A972FW07_9GAMM</name>
<proteinExistence type="predicted"/>
<dbReference type="InterPro" id="IPR021953">
    <property type="entry name" value="DUF3570"/>
</dbReference>
<dbReference type="AlphaFoldDB" id="A0A972FW07"/>
<feature type="chain" id="PRO_5036902272" evidence="1">
    <location>
        <begin position="28"/>
        <end position="432"/>
    </location>
</feature>
<keyword evidence="1" id="KW-0732">Signal</keyword>
<comment type="caution">
    <text evidence="2">The sequence shown here is derived from an EMBL/GenBank/DDBJ whole genome shotgun (WGS) entry which is preliminary data.</text>
</comment>
<accession>A0A972FW07</accession>
<evidence type="ECO:0000313" key="3">
    <source>
        <dbReference type="Proteomes" id="UP000737113"/>
    </source>
</evidence>
<feature type="signal peptide" evidence="1">
    <location>
        <begin position="1"/>
        <end position="27"/>
    </location>
</feature>
<dbReference type="Proteomes" id="UP000737113">
    <property type="component" value="Unassembled WGS sequence"/>
</dbReference>
<sequence length="432" mass="47592">MQLTKNRNIAGALAMASCSLVGQSAQAAAPAGLLDDWKVDAAILYYGEQSRVQAVEAIGNAQKAFGDTSVLDIKLVADSLTGASASGAVPQGESQTFTRPSGNGQYVVAAAETPLDDTFHDTRVQGSLNWTETLSPDWKANGGLYGSKEFDYMSMGLNGGIERSFNKDNTSLSLSGSYTYDQVDPVGGRPVAFSAMALRQDFDSDAAYRAAFDKTRIDSSDNKQTLDLMLGVTQVLNSRWLVQANYSLSSVSGYLTDPYKMLSQVDGTGTTQSYRYEHRPDSRLKQSFYLLAKGALDSGVVDFSYRFSSDDWDLQSHTLDSHYRYYFSGNVYGQLHLRYYQQQAANFYRPFLVVTEALPDYASADYRIGDMTGYTLGLKFGQRLAGGNEMSFRLEYYQQNPENNGTELLGQLNNYDLFPTVKAVVAQFGYSF</sequence>
<gene>
    <name evidence="2" type="ORF">HC757_00405</name>
</gene>
<evidence type="ECO:0000256" key="1">
    <source>
        <dbReference type="SAM" id="SignalP"/>
    </source>
</evidence>
<evidence type="ECO:0000313" key="2">
    <source>
        <dbReference type="EMBL" id="NMH63647.1"/>
    </source>
</evidence>
<dbReference type="PROSITE" id="PS51257">
    <property type="entry name" value="PROKAR_LIPOPROTEIN"/>
    <property type="match status" value="1"/>
</dbReference>
<dbReference type="RefSeq" id="WP_169562292.1">
    <property type="nucleotide sequence ID" value="NZ_JAAXYH010000001.1"/>
</dbReference>